<keyword evidence="1" id="KW-0805">Transcription regulation</keyword>
<comment type="caution">
    <text evidence="4">The sequence shown here is derived from an EMBL/GenBank/DDBJ whole genome shotgun (WGS) entry which is preliminary data.</text>
</comment>
<accession>A0A512BJS4</accession>
<dbReference type="GO" id="GO:0043565">
    <property type="term" value="F:sequence-specific DNA binding"/>
    <property type="evidence" value="ECO:0007669"/>
    <property type="project" value="InterPro"/>
</dbReference>
<evidence type="ECO:0000256" key="2">
    <source>
        <dbReference type="ARBA" id="ARBA00023163"/>
    </source>
</evidence>
<dbReference type="OrthoDB" id="1410704at2"/>
<dbReference type="Proteomes" id="UP000321513">
    <property type="component" value="Unassembled WGS sequence"/>
</dbReference>
<evidence type="ECO:0000256" key="1">
    <source>
        <dbReference type="ARBA" id="ARBA00023015"/>
    </source>
</evidence>
<keyword evidence="2" id="KW-0804">Transcription</keyword>
<dbReference type="RefSeq" id="WP_147206335.1">
    <property type="nucleotide sequence ID" value="NZ_BJYT01000045.1"/>
</dbReference>
<proteinExistence type="predicted"/>
<dbReference type="SUPFAM" id="SSF46689">
    <property type="entry name" value="Homeodomain-like"/>
    <property type="match status" value="1"/>
</dbReference>
<dbReference type="InterPro" id="IPR018060">
    <property type="entry name" value="HTH_AraC"/>
</dbReference>
<dbReference type="InterPro" id="IPR009057">
    <property type="entry name" value="Homeodomain-like_sf"/>
</dbReference>
<gene>
    <name evidence="4" type="ORF">SAE01_47120</name>
</gene>
<dbReference type="PROSITE" id="PS01124">
    <property type="entry name" value="HTH_ARAC_FAMILY_2"/>
    <property type="match status" value="1"/>
</dbReference>
<reference evidence="4 5" key="1">
    <citation type="submission" date="2019-07" db="EMBL/GenBank/DDBJ databases">
        <title>Whole genome shotgun sequence of Segetibacter aerophilus NBRC 106135.</title>
        <authorList>
            <person name="Hosoyama A."/>
            <person name="Uohara A."/>
            <person name="Ohji S."/>
            <person name="Ichikawa N."/>
        </authorList>
    </citation>
    <scope>NUCLEOTIDE SEQUENCE [LARGE SCALE GENOMIC DNA]</scope>
    <source>
        <strain evidence="4 5">NBRC 106135</strain>
    </source>
</reference>
<dbReference type="AlphaFoldDB" id="A0A512BJS4"/>
<sequence>MDSVYQYIHANYDSDPDVNAAASRVHLNTSAFCRCFKKQPKMTFTDFVNQYRFGQVRMFVLKDVRASNAYYQ</sequence>
<evidence type="ECO:0000313" key="4">
    <source>
        <dbReference type="EMBL" id="GEO12216.1"/>
    </source>
</evidence>
<dbReference type="EMBL" id="BJYT01000045">
    <property type="protein sequence ID" value="GEO12216.1"/>
    <property type="molecule type" value="Genomic_DNA"/>
</dbReference>
<keyword evidence="5" id="KW-1185">Reference proteome</keyword>
<feature type="domain" description="HTH araC/xylS-type" evidence="3">
    <location>
        <begin position="2"/>
        <end position="72"/>
    </location>
</feature>
<dbReference type="Gene3D" id="1.10.10.60">
    <property type="entry name" value="Homeodomain-like"/>
    <property type="match status" value="1"/>
</dbReference>
<evidence type="ECO:0000259" key="3">
    <source>
        <dbReference type="PROSITE" id="PS01124"/>
    </source>
</evidence>
<organism evidence="4 5">
    <name type="scientific">Segetibacter aerophilus</name>
    <dbReference type="NCBI Taxonomy" id="670293"/>
    <lineage>
        <taxon>Bacteria</taxon>
        <taxon>Pseudomonadati</taxon>
        <taxon>Bacteroidota</taxon>
        <taxon>Chitinophagia</taxon>
        <taxon>Chitinophagales</taxon>
        <taxon>Chitinophagaceae</taxon>
        <taxon>Segetibacter</taxon>
    </lineage>
</organism>
<evidence type="ECO:0000313" key="5">
    <source>
        <dbReference type="Proteomes" id="UP000321513"/>
    </source>
</evidence>
<protein>
    <recommendedName>
        <fullName evidence="3">HTH araC/xylS-type domain-containing protein</fullName>
    </recommendedName>
</protein>
<dbReference type="GO" id="GO:0003700">
    <property type="term" value="F:DNA-binding transcription factor activity"/>
    <property type="evidence" value="ECO:0007669"/>
    <property type="project" value="InterPro"/>
</dbReference>
<name>A0A512BJS4_9BACT</name>